<dbReference type="EMBL" id="JBFDAA010000012">
    <property type="protein sequence ID" value="KAL1123548.1"/>
    <property type="molecule type" value="Genomic_DNA"/>
</dbReference>
<reference evidence="2 3" key="1">
    <citation type="submission" date="2024-07" db="EMBL/GenBank/DDBJ databases">
        <title>Chromosome-level genome assembly of the water stick insect Ranatra chinensis (Heteroptera: Nepidae).</title>
        <authorList>
            <person name="Liu X."/>
        </authorList>
    </citation>
    <scope>NUCLEOTIDE SEQUENCE [LARGE SCALE GENOMIC DNA]</scope>
    <source>
        <strain evidence="2">Cailab_2021Rc</strain>
        <tissue evidence="2">Muscle</tissue>
    </source>
</reference>
<organism evidence="2 3">
    <name type="scientific">Ranatra chinensis</name>
    <dbReference type="NCBI Taxonomy" id="642074"/>
    <lineage>
        <taxon>Eukaryota</taxon>
        <taxon>Metazoa</taxon>
        <taxon>Ecdysozoa</taxon>
        <taxon>Arthropoda</taxon>
        <taxon>Hexapoda</taxon>
        <taxon>Insecta</taxon>
        <taxon>Pterygota</taxon>
        <taxon>Neoptera</taxon>
        <taxon>Paraneoptera</taxon>
        <taxon>Hemiptera</taxon>
        <taxon>Heteroptera</taxon>
        <taxon>Panheteroptera</taxon>
        <taxon>Nepomorpha</taxon>
        <taxon>Nepidae</taxon>
        <taxon>Ranatrinae</taxon>
        <taxon>Ranatra</taxon>
    </lineage>
</organism>
<name>A0ABD0YUS8_9HEMI</name>
<accession>A0ABD0YUS8</accession>
<feature type="compositionally biased region" description="Polar residues" evidence="1">
    <location>
        <begin position="42"/>
        <end position="57"/>
    </location>
</feature>
<feature type="region of interest" description="Disordered" evidence="1">
    <location>
        <begin position="20"/>
        <end position="57"/>
    </location>
</feature>
<evidence type="ECO:0000313" key="3">
    <source>
        <dbReference type="Proteomes" id="UP001558652"/>
    </source>
</evidence>
<dbReference type="AlphaFoldDB" id="A0ABD0YUS8"/>
<evidence type="ECO:0000313" key="2">
    <source>
        <dbReference type="EMBL" id="KAL1123548.1"/>
    </source>
</evidence>
<comment type="caution">
    <text evidence="2">The sequence shown here is derived from an EMBL/GenBank/DDBJ whole genome shotgun (WGS) entry which is preliminary data.</text>
</comment>
<dbReference type="Proteomes" id="UP001558652">
    <property type="component" value="Unassembled WGS sequence"/>
</dbReference>
<keyword evidence="3" id="KW-1185">Reference proteome</keyword>
<protein>
    <submittedName>
        <fullName evidence="2">Uncharacterized protein</fullName>
    </submittedName>
</protein>
<gene>
    <name evidence="2" type="ORF">AAG570_002625</name>
</gene>
<evidence type="ECO:0000256" key="1">
    <source>
        <dbReference type="SAM" id="MobiDB-lite"/>
    </source>
</evidence>
<sequence>MIGHGASVTVGAPLCYEPRGNGGITSDYRSDRSATGRRGAATSMNPSSSCSGKGATRSSGYHQKALAEIRNSLLPFANAAPSTSASPEGLLPPQQVVGSSAASTISTLSTTSGVSSASGFSSTSNGFDKDTLALRQAHVQLVAMGYTERKKETLIESRASSLKSSVPFSRPPGPKQWQDLTILRAVTRREFYRDTLFGGRLDGNANLLGLCGGFKGWVCEDRAVNPSSGLVKLRNMDIIVDNAVGAVPKGVQYNSEAYRSGLINRLRKHGDVLLWHVTIPPHIFRSVHRGDVCTRLTPSPLFANLF</sequence>
<proteinExistence type="predicted"/>